<evidence type="ECO:0000256" key="6">
    <source>
        <dbReference type="ARBA" id="ARBA00025448"/>
    </source>
</evidence>
<dbReference type="Pfam" id="PF02391">
    <property type="entry name" value="MoaE"/>
    <property type="match status" value="1"/>
</dbReference>
<comment type="subunit">
    <text evidence="7">Heterotetramer of 2 MoaD subunits and 2 MoaE subunits. Also stable as homodimer. The enzyme changes between these two forms during catalysis.</text>
</comment>
<evidence type="ECO:0000313" key="13">
    <source>
        <dbReference type="EMBL" id="WOE74953.1"/>
    </source>
</evidence>
<dbReference type="GO" id="GO:0006777">
    <property type="term" value="P:Mo-molybdopterin cofactor biosynthetic process"/>
    <property type="evidence" value="ECO:0007669"/>
    <property type="project" value="UniProtKB-KW"/>
</dbReference>
<dbReference type="EMBL" id="CP136594">
    <property type="protein sequence ID" value="WOE74953.1"/>
    <property type="molecule type" value="Genomic_DNA"/>
</dbReference>
<dbReference type="Proteomes" id="UP001302429">
    <property type="component" value="Chromosome"/>
</dbReference>
<dbReference type="InterPro" id="IPR036563">
    <property type="entry name" value="MoaE_sf"/>
</dbReference>
<reference evidence="13 14" key="1">
    <citation type="submission" date="2023-10" db="EMBL/GenBank/DDBJ databases">
        <title>Complete genome sequence of a Sphingomonadaceae bacterium.</title>
        <authorList>
            <person name="Yan C."/>
        </authorList>
    </citation>
    <scope>NUCLEOTIDE SEQUENCE [LARGE SCALE GENOMIC DNA]</scope>
    <source>
        <strain evidence="13 14">SCSIO 66989</strain>
    </source>
</reference>
<evidence type="ECO:0000256" key="10">
    <source>
        <dbReference type="ARBA" id="ARBA00030781"/>
    </source>
</evidence>
<dbReference type="AlphaFoldDB" id="A0AA97F6P6"/>
<evidence type="ECO:0000256" key="3">
    <source>
        <dbReference type="ARBA" id="ARBA00011950"/>
    </source>
</evidence>
<gene>
    <name evidence="13" type="ORF">RB602_14100</name>
</gene>
<dbReference type="RefSeq" id="WP_317081429.1">
    <property type="nucleotide sequence ID" value="NZ_CP136594.1"/>
</dbReference>
<evidence type="ECO:0000256" key="7">
    <source>
        <dbReference type="ARBA" id="ARBA00026066"/>
    </source>
</evidence>
<evidence type="ECO:0000256" key="11">
    <source>
        <dbReference type="ARBA" id="ARBA00032474"/>
    </source>
</evidence>
<evidence type="ECO:0000256" key="2">
    <source>
        <dbReference type="ARBA" id="ARBA00005426"/>
    </source>
</evidence>
<comment type="function">
    <text evidence="6">Converts molybdopterin precursor Z into molybdopterin. This requires the incorporation of two sulfur atoms into precursor Z to generate a dithiolene group. The sulfur is provided by MoaD.</text>
</comment>
<protein>
    <recommendedName>
        <fullName evidence="4">Molybdopterin synthase catalytic subunit</fullName>
        <ecNumber evidence="3">2.8.1.12</ecNumber>
    </recommendedName>
    <alternativeName>
        <fullName evidence="10">MPT synthase subunit 2</fullName>
    </alternativeName>
    <alternativeName>
        <fullName evidence="8">Molybdenum cofactor biosynthesis protein E</fullName>
    </alternativeName>
    <alternativeName>
        <fullName evidence="9">Molybdopterin-converting factor large subunit</fullName>
    </alternativeName>
    <alternativeName>
        <fullName evidence="11">Molybdopterin-converting factor subunit 2</fullName>
    </alternativeName>
</protein>
<dbReference type="GO" id="GO:0030366">
    <property type="term" value="F:molybdopterin synthase activity"/>
    <property type="evidence" value="ECO:0007669"/>
    <property type="project" value="UniProtKB-EC"/>
</dbReference>
<evidence type="ECO:0000256" key="1">
    <source>
        <dbReference type="ARBA" id="ARBA00005046"/>
    </source>
</evidence>
<comment type="pathway">
    <text evidence="1">Cofactor biosynthesis; molybdopterin biosynthesis.</text>
</comment>
<dbReference type="CDD" id="cd00756">
    <property type="entry name" value="MoaE"/>
    <property type="match status" value="1"/>
</dbReference>
<evidence type="ECO:0000256" key="12">
    <source>
        <dbReference type="ARBA" id="ARBA00049878"/>
    </source>
</evidence>
<keyword evidence="5" id="KW-0501">Molybdenum cofactor biosynthesis</keyword>
<evidence type="ECO:0000313" key="14">
    <source>
        <dbReference type="Proteomes" id="UP001302429"/>
    </source>
</evidence>
<keyword evidence="14" id="KW-1185">Reference proteome</keyword>
<dbReference type="InterPro" id="IPR003448">
    <property type="entry name" value="Mopterin_biosynth_MoaE"/>
</dbReference>
<proteinExistence type="inferred from homology"/>
<name>A0AA97F6P6_9SPHN</name>
<dbReference type="KEGG" id="acoa:RB602_14100"/>
<evidence type="ECO:0000256" key="8">
    <source>
        <dbReference type="ARBA" id="ARBA00029745"/>
    </source>
</evidence>
<sequence>MAEPDKIVCTAAPLDPQTEHRLMRDKVAGDGAIVSFTGIARPDTQDDKQVRSLRLEHYPGFTEASIAKGVAKVRACWSIGQCHIVHRVGDMVPGDPIVFVATSARHRRAAFEATDFLMDWLKTEAAFWKCEITANGTKWIEPRAEDIQDRERWEYKANG</sequence>
<evidence type="ECO:0000256" key="4">
    <source>
        <dbReference type="ARBA" id="ARBA00013858"/>
    </source>
</evidence>
<comment type="catalytic activity">
    <reaction evidence="12">
        <text>2 [molybdopterin-synthase sulfur-carrier protein]-C-terminal-Gly-aminoethanethioate + cyclic pyranopterin phosphate + H2O = molybdopterin + 2 [molybdopterin-synthase sulfur-carrier protein]-C-terminal Gly-Gly + 2 H(+)</text>
        <dbReference type="Rhea" id="RHEA:26333"/>
        <dbReference type="Rhea" id="RHEA-COMP:12202"/>
        <dbReference type="Rhea" id="RHEA-COMP:19907"/>
        <dbReference type="ChEBI" id="CHEBI:15377"/>
        <dbReference type="ChEBI" id="CHEBI:15378"/>
        <dbReference type="ChEBI" id="CHEBI:58698"/>
        <dbReference type="ChEBI" id="CHEBI:59648"/>
        <dbReference type="ChEBI" id="CHEBI:90778"/>
        <dbReference type="ChEBI" id="CHEBI:232372"/>
        <dbReference type="EC" id="2.8.1.12"/>
    </reaction>
</comment>
<dbReference type="Gene3D" id="3.90.1170.40">
    <property type="entry name" value="Molybdopterin biosynthesis MoaE subunit"/>
    <property type="match status" value="1"/>
</dbReference>
<comment type="similarity">
    <text evidence="2">Belongs to the MoaE family.</text>
</comment>
<organism evidence="13 14">
    <name type="scientific">Alterisphingorhabdus coralli</name>
    <dbReference type="NCBI Taxonomy" id="3071408"/>
    <lineage>
        <taxon>Bacteria</taxon>
        <taxon>Pseudomonadati</taxon>
        <taxon>Pseudomonadota</taxon>
        <taxon>Alphaproteobacteria</taxon>
        <taxon>Sphingomonadales</taxon>
        <taxon>Sphingomonadaceae</taxon>
        <taxon>Alterisphingorhabdus (ex Yan et al. 2024)</taxon>
    </lineage>
</organism>
<accession>A0AA97F6P6</accession>
<evidence type="ECO:0000256" key="5">
    <source>
        <dbReference type="ARBA" id="ARBA00023150"/>
    </source>
</evidence>
<dbReference type="EC" id="2.8.1.12" evidence="3"/>
<dbReference type="PANTHER" id="PTHR23404">
    <property type="entry name" value="MOLYBDOPTERIN SYNTHASE RELATED"/>
    <property type="match status" value="1"/>
</dbReference>
<dbReference type="SUPFAM" id="SSF54690">
    <property type="entry name" value="Molybdopterin synthase subunit MoaE"/>
    <property type="match status" value="1"/>
</dbReference>
<evidence type="ECO:0000256" key="9">
    <source>
        <dbReference type="ARBA" id="ARBA00030407"/>
    </source>
</evidence>